<accession>A0ABX5QSQ6</accession>
<dbReference type="Proteomes" id="UP000288947">
    <property type="component" value="Chromosome"/>
</dbReference>
<organism evidence="1 2">
    <name type="scientific">Fervidobacterium changbaicum</name>
    <dbReference type="NCBI Taxonomy" id="310769"/>
    <lineage>
        <taxon>Bacteria</taxon>
        <taxon>Thermotogati</taxon>
        <taxon>Thermotogota</taxon>
        <taxon>Thermotogae</taxon>
        <taxon>Thermotogales</taxon>
        <taxon>Fervidobacteriaceae</taxon>
        <taxon>Fervidobacterium</taxon>
    </lineage>
</organism>
<sequence length="415" mass="45959">MLNRGKFKVVFGVLAIIFAVVLVFFSCVPVTPPSASKEVVIQTSRHGHITNAHLVYARDGLTGTWTKLTGTNGVYKFTVNDPKGIYSIAVAEPEFGYSEKTVYLFHAKLSETNFIPVDVGNPTDEDAATLTINVPAQYSGKQLSVFFSHEHRFPEVEDGKAVAFGLPKAKGDLVIFVGSPWSDEGIEKVAIKRSFMLDSDKSLDITEADLKVIEPLEPFEGIFTDWLIGGNCYVFGGYKIPSSLKSDKDLYVFSYTDYSVKRFSYSEYRKDFPTTTPFATSSINPANYPTTPFSTSTTSNSVKVTVSPYSPGISGIDTILYSFMLYSYTGVNEGGWPNRDVTYVVDLSSGYLAELTNNEYTLPIIGGDFAEFDIDLAKSIIVDESFYLPNYIASNKTLKDYFIPVDGLKVLEKFR</sequence>
<gene>
    <name evidence="1" type="ORF">CBS1_05350</name>
</gene>
<evidence type="ECO:0000313" key="2">
    <source>
        <dbReference type="Proteomes" id="UP000288947"/>
    </source>
</evidence>
<evidence type="ECO:0008006" key="3">
    <source>
        <dbReference type="Google" id="ProtNLM"/>
    </source>
</evidence>
<reference evidence="1 2" key="1">
    <citation type="submission" date="2018-01" db="EMBL/GenBank/DDBJ databases">
        <title>The whole genome sequencing and assembly of Fervidobacterium changbaicum CBS-1 strain.</title>
        <authorList>
            <person name="Kim J.-Y."/>
            <person name="Park M.-K."/>
            <person name="Yi H."/>
            <person name="Bahn Y.-S."/>
            <person name="Kim J.F."/>
            <person name="Lee D.-W."/>
        </authorList>
    </citation>
    <scope>NUCLEOTIDE SEQUENCE [LARGE SCALE GENOMIC DNA]</scope>
    <source>
        <strain evidence="1 2">CBS-1</strain>
    </source>
</reference>
<dbReference type="EMBL" id="CP026721">
    <property type="protein sequence ID" value="QAV33208.1"/>
    <property type="molecule type" value="Genomic_DNA"/>
</dbReference>
<keyword evidence="2" id="KW-1185">Reference proteome</keyword>
<dbReference type="RefSeq" id="WP_090223235.1">
    <property type="nucleotide sequence ID" value="NZ_CP026721.1"/>
</dbReference>
<name>A0ABX5QSQ6_9BACT</name>
<dbReference type="PROSITE" id="PS51257">
    <property type="entry name" value="PROKAR_LIPOPROTEIN"/>
    <property type="match status" value="1"/>
</dbReference>
<proteinExistence type="predicted"/>
<protein>
    <recommendedName>
        <fullName evidence="3">Carboxypeptidase regulatory-like domain-containing protein</fullName>
    </recommendedName>
</protein>
<evidence type="ECO:0000313" key="1">
    <source>
        <dbReference type="EMBL" id="QAV33208.1"/>
    </source>
</evidence>